<accession>A0A7X9WU16</accession>
<feature type="transmembrane region" description="Helical" evidence="1">
    <location>
        <begin position="48"/>
        <end position="72"/>
    </location>
</feature>
<feature type="domain" description="DUF2231" evidence="2">
    <location>
        <begin position="18"/>
        <end position="132"/>
    </location>
</feature>
<dbReference type="InterPro" id="IPR019251">
    <property type="entry name" value="DUF2231_TM"/>
</dbReference>
<dbReference type="EMBL" id="JABBFV010000002">
    <property type="protein sequence ID" value="NML09493.1"/>
    <property type="molecule type" value="Genomic_DNA"/>
</dbReference>
<reference evidence="3 4" key="1">
    <citation type="submission" date="2020-04" db="EMBL/GenBank/DDBJ databases">
        <title>Sphingobium sp. AR-3-1 isolated from Arctic soil.</title>
        <authorList>
            <person name="Dahal R.H."/>
            <person name="Chaudhary D.K."/>
        </authorList>
    </citation>
    <scope>NUCLEOTIDE SEQUENCE [LARGE SCALE GENOMIC DNA]</scope>
    <source>
        <strain evidence="3 4">AR-3-1</strain>
    </source>
</reference>
<sequence>MSSASSAYRPLLPPPLALLLSFPVALFTIALFTDITYLQTAEVQWTNFSSWLIVGALVFGGVALAWSLILAIRWRGARLYALLLVLAWIAGLVNAFQHSRDAWSSVGTTGLILSILSAAFAIAASWLAHGAKWEIAR</sequence>
<keyword evidence="1" id="KW-0812">Transmembrane</keyword>
<proteinExistence type="predicted"/>
<keyword evidence="1" id="KW-0472">Membrane</keyword>
<evidence type="ECO:0000256" key="1">
    <source>
        <dbReference type="SAM" id="Phobius"/>
    </source>
</evidence>
<evidence type="ECO:0000313" key="4">
    <source>
        <dbReference type="Proteomes" id="UP000519023"/>
    </source>
</evidence>
<dbReference type="AlphaFoldDB" id="A0A7X9WU16"/>
<evidence type="ECO:0000313" key="3">
    <source>
        <dbReference type="EMBL" id="NML09493.1"/>
    </source>
</evidence>
<organism evidence="3 4">
    <name type="scientific">Sphingobium psychrophilum</name>
    <dbReference type="NCBI Taxonomy" id="2728834"/>
    <lineage>
        <taxon>Bacteria</taxon>
        <taxon>Pseudomonadati</taxon>
        <taxon>Pseudomonadota</taxon>
        <taxon>Alphaproteobacteria</taxon>
        <taxon>Sphingomonadales</taxon>
        <taxon>Sphingomonadaceae</taxon>
        <taxon>Sphingobium</taxon>
    </lineage>
</organism>
<feature type="transmembrane region" description="Helical" evidence="1">
    <location>
        <begin position="79"/>
        <end position="96"/>
    </location>
</feature>
<gene>
    <name evidence="3" type="ORF">HHL08_04935</name>
</gene>
<dbReference type="Proteomes" id="UP000519023">
    <property type="component" value="Unassembled WGS sequence"/>
</dbReference>
<dbReference type="Pfam" id="PF09990">
    <property type="entry name" value="DUF2231"/>
    <property type="match status" value="1"/>
</dbReference>
<protein>
    <recommendedName>
        <fullName evidence="2">DUF2231 domain-containing protein</fullName>
    </recommendedName>
</protein>
<keyword evidence="1" id="KW-1133">Transmembrane helix</keyword>
<keyword evidence="4" id="KW-1185">Reference proteome</keyword>
<evidence type="ECO:0000259" key="2">
    <source>
        <dbReference type="Pfam" id="PF09990"/>
    </source>
</evidence>
<name>A0A7X9WU16_9SPHN</name>
<feature type="transmembrane region" description="Helical" evidence="1">
    <location>
        <begin position="102"/>
        <end position="128"/>
    </location>
</feature>
<comment type="caution">
    <text evidence="3">The sequence shown here is derived from an EMBL/GenBank/DDBJ whole genome shotgun (WGS) entry which is preliminary data.</text>
</comment>